<dbReference type="InterPro" id="IPR029068">
    <property type="entry name" value="Glyas_Bleomycin-R_OHBP_Dase"/>
</dbReference>
<dbReference type="PROSITE" id="PS51819">
    <property type="entry name" value="VOC"/>
    <property type="match status" value="1"/>
</dbReference>
<name>A0ABN6VF73_9HYPH</name>
<sequence length="128" mass="14006">MNSLGRLVVLVPDYDEAIQFYLSVLGMRIIADIPAGALRFVHLGFAAEPSIGLWLLKATTAEQKARVGNQTGGQPLAVIYTSDLHAEGDRLTAKGVQFVLRPTEEADSIYAQFRDIYGNIFVLVQLKA</sequence>
<organism evidence="2 3">
    <name type="scientific">Methylocystis iwaonis</name>
    <dbReference type="NCBI Taxonomy" id="2885079"/>
    <lineage>
        <taxon>Bacteria</taxon>
        <taxon>Pseudomonadati</taxon>
        <taxon>Pseudomonadota</taxon>
        <taxon>Alphaproteobacteria</taxon>
        <taxon>Hyphomicrobiales</taxon>
        <taxon>Methylocystaceae</taxon>
        <taxon>Methylocystis</taxon>
    </lineage>
</organism>
<evidence type="ECO:0000259" key="1">
    <source>
        <dbReference type="PROSITE" id="PS51819"/>
    </source>
</evidence>
<dbReference type="PANTHER" id="PTHR36437:SF2">
    <property type="entry name" value="GLYOXALASE_BLEOMYCIN RESISTANCE PROTEIN_DIOXYGENASE"/>
    <property type="match status" value="1"/>
</dbReference>
<dbReference type="Proteomes" id="UP001317629">
    <property type="component" value="Chromosome"/>
</dbReference>
<gene>
    <name evidence="2" type="ORF">SS37A_17730</name>
</gene>
<dbReference type="InterPro" id="IPR037523">
    <property type="entry name" value="VOC_core"/>
</dbReference>
<dbReference type="PANTHER" id="PTHR36437">
    <property type="entry name" value="GLYOXALASE/BLEOMYCIN RESISTANCE PROTEIN/DIOXYGENASE"/>
    <property type="match status" value="1"/>
</dbReference>
<reference evidence="2 3" key="1">
    <citation type="journal article" date="2023" name="Int. J. Syst. Evol. Microbiol.">
        <title>Methylocystis iwaonis sp. nov., a type II methane-oxidizing bacterium from surface soil of a rice paddy field in Japan, and emended description of the genus Methylocystis (ex Whittenbury et al. 1970) Bowman et al. 1993.</title>
        <authorList>
            <person name="Kaise H."/>
            <person name="Sawadogo J.B."/>
            <person name="Alam M.S."/>
            <person name="Ueno C."/>
            <person name="Dianou D."/>
            <person name="Shinjo R."/>
            <person name="Asakawa S."/>
        </authorList>
    </citation>
    <scope>NUCLEOTIDE SEQUENCE [LARGE SCALE GENOMIC DNA]</scope>
    <source>
        <strain evidence="2 3">SS37A-Re</strain>
    </source>
</reference>
<dbReference type="Gene3D" id="3.10.180.10">
    <property type="entry name" value="2,3-Dihydroxybiphenyl 1,2-Dioxygenase, domain 1"/>
    <property type="match status" value="1"/>
</dbReference>
<dbReference type="Pfam" id="PF00903">
    <property type="entry name" value="Glyoxalase"/>
    <property type="match status" value="1"/>
</dbReference>
<dbReference type="SUPFAM" id="SSF54593">
    <property type="entry name" value="Glyoxalase/Bleomycin resistance protein/Dihydroxybiphenyl dioxygenase"/>
    <property type="match status" value="1"/>
</dbReference>
<evidence type="ECO:0000313" key="3">
    <source>
        <dbReference type="Proteomes" id="UP001317629"/>
    </source>
</evidence>
<proteinExistence type="predicted"/>
<dbReference type="InterPro" id="IPR004360">
    <property type="entry name" value="Glyas_Fos-R_dOase_dom"/>
</dbReference>
<protein>
    <recommendedName>
        <fullName evidence="1">VOC domain-containing protein</fullName>
    </recommendedName>
</protein>
<evidence type="ECO:0000313" key="2">
    <source>
        <dbReference type="EMBL" id="BDV34244.1"/>
    </source>
</evidence>
<keyword evidence="3" id="KW-1185">Reference proteome</keyword>
<accession>A0ABN6VF73</accession>
<dbReference type="EMBL" id="AP027142">
    <property type="protein sequence ID" value="BDV34244.1"/>
    <property type="molecule type" value="Genomic_DNA"/>
</dbReference>
<feature type="domain" description="VOC" evidence="1">
    <location>
        <begin position="3"/>
        <end position="126"/>
    </location>
</feature>